<proteinExistence type="inferred from homology"/>
<evidence type="ECO:0000313" key="5">
    <source>
        <dbReference type="EMBL" id="SDI46220.1"/>
    </source>
</evidence>
<dbReference type="SUPFAM" id="SSF51182">
    <property type="entry name" value="RmlC-like cupins"/>
    <property type="match status" value="1"/>
</dbReference>
<dbReference type="Proteomes" id="UP000198894">
    <property type="component" value="Unassembled WGS sequence"/>
</dbReference>
<comment type="cofactor">
    <cofactor evidence="2">
        <name>Fe cation</name>
        <dbReference type="ChEBI" id="CHEBI:24875"/>
    </cofactor>
    <text evidence="2">Binds 1 Fe cation per subunit.</text>
</comment>
<feature type="binding site" evidence="2">
    <location>
        <position position="116"/>
    </location>
    <ligand>
        <name>Fe cation</name>
        <dbReference type="ChEBI" id="CHEBI:24875"/>
    </ligand>
</feature>
<feature type="binding site" evidence="2">
    <location>
        <position position="69"/>
    </location>
    <ligand>
        <name>Fe cation</name>
        <dbReference type="ChEBI" id="CHEBI:24875"/>
    </ligand>
</feature>
<dbReference type="PIRSF" id="PIRSF006232">
    <property type="entry name" value="Pirin"/>
    <property type="match status" value="1"/>
</dbReference>
<evidence type="ECO:0000256" key="2">
    <source>
        <dbReference type="PIRSR" id="PIRSR006232-1"/>
    </source>
</evidence>
<keyword evidence="2" id="KW-0479">Metal-binding</keyword>
<accession>A0A1G8KTI5</accession>
<gene>
    <name evidence="5" type="ORF">SAMN05428953_10215</name>
</gene>
<feature type="binding site" evidence="2">
    <location>
        <position position="71"/>
    </location>
    <ligand>
        <name>Fe cation</name>
        <dbReference type="ChEBI" id="CHEBI:24875"/>
    </ligand>
</feature>
<evidence type="ECO:0000259" key="4">
    <source>
        <dbReference type="Pfam" id="PF02678"/>
    </source>
</evidence>
<dbReference type="AlphaFoldDB" id="A0A1G8KTI5"/>
<sequence length="302" mass="32161">MAHPALKNAWPIPRRIVQRTRGHGQGFITRLMSPADLGQALKPFVFLDIFDADRAMLQAVERSGGMPIHPHSGVATVTVITQGHARYDDPAIGAGEIAYGGVEWMRAGGGVWHGKEMTAGDVSRMQGFQLWLALPPELENGPAESRYIDAGDMPYAWPAHIIVGKYGDVRSPVPAPDGINYLLVTMRPGESWSYAPPAGHSVGWLALAKGMLDAGSTVSAGEMAIFENGEAPISLEATGSEDAVFVLGSAVPHPHPLHLGHYSVHTSAEALAAGERRIAELGQKLKEAGDRQTASGSVPVFR</sequence>
<evidence type="ECO:0000256" key="1">
    <source>
        <dbReference type="ARBA" id="ARBA00008416"/>
    </source>
</evidence>
<feature type="domain" description="Pirin N-terminal" evidence="4">
    <location>
        <begin position="36"/>
        <end position="132"/>
    </location>
</feature>
<dbReference type="PANTHER" id="PTHR13903">
    <property type="entry name" value="PIRIN-RELATED"/>
    <property type="match status" value="1"/>
</dbReference>
<keyword evidence="2" id="KW-0408">Iron</keyword>
<name>A0A1G8KTI5_9HYPH</name>
<evidence type="ECO:0000313" key="6">
    <source>
        <dbReference type="Proteomes" id="UP000198894"/>
    </source>
</evidence>
<dbReference type="RefSeq" id="WP_091590924.1">
    <property type="nucleotide sequence ID" value="NZ_FNEE01000002.1"/>
</dbReference>
<dbReference type="InterPro" id="IPR012093">
    <property type="entry name" value="Pirin"/>
</dbReference>
<reference evidence="6" key="1">
    <citation type="submission" date="2016-10" db="EMBL/GenBank/DDBJ databases">
        <authorList>
            <person name="Varghese N."/>
            <person name="Submissions S."/>
        </authorList>
    </citation>
    <scope>NUCLEOTIDE SEQUENCE [LARGE SCALE GENOMIC DNA]</scope>
    <source>
        <strain evidence="6">CGMCC 1.11022</strain>
    </source>
</reference>
<dbReference type="GO" id="GO:0046872">
    <property type="term" value="F:metal ion binding"/>
    <property type="evidence" value="ECO:0007669"/>
    <property type="project" value="UniProtKB-KW"/>
</dbReference>
<comment type="similarity">
    <text evidence="1 3">Belongs to the pirin family.</text>
</comment>
<dbReference type="PANTHER" id="PTHR13903:SF8">
    <property type="entry name" value="PIRIN"/>
    <property type="match status" value="1"/>
</dbReference>
<dbReference type="InterPro" id="IPR003829">
    <property type="entry name" value="Pirin_N_dom"/>
</dbReference>
<evidence type="ECO:0000256" key="3">
    <source>
        <dbReference type="RuleBase" id="RU003457"/>
    </source>
</evidence>
<keyword evidence="6" id="KW-1185">Reference proteome</keyword>
<organism evidence="5 6">
    <name type="scientific">Mesorhizobium muleiense</name>
    <dbReference type="NCBI Taxonomy" id="1004279"/>
    <lineage>
        <taxon>Bacteria</taxon>
        <taxon>Pseudomonadati</taxon>
        <taxon>Pseudomonadota</taxon>
        <taxon>Alphaproteobacteria</taxon>
        <taxon>Hyphomicrobiales</taxon>
        <taxon>Phyllobacteriaceae</taxon>
        <taxon>Mesorhizobium</taxon>
    </lineage>
</organism>
<dbReference type="InterPro" id="IPR014710">
    <property type="entry name" value="RmlC-like_jellyroll"/>
</dbReference>
<protein>
    <submittedName>
        <fullName evidence="5">Redox-sensitive bicupin YhaK, pirin superfamily</fullName>
    </submittedName>
</protein>
<dbReference type="Pfam" id="PF02678">
    <property type="entry name" value="Pirin"/>
    <property type="match status" value="1"/>
</dbReference>
<dbReference type="EMBL" id="FNEE01000002">
    <property type="protein sequence ID" value="SDI46220.1"/>
    <property type="molecule type" value="Genomic_DNA"/>
</dbReference>
<dbReference type="InterPro" id="IPR011051">
    <property type="entry name" value="RmlC_Cupin_sf"/>
</dbReference>
<feature type="binding site" evidence="2">
    <location>
        <position position="113"/>
    </location>
    <ligand>
        <name>Fe cation</name>
        <dbReference type="ChEBI" id="CHEBI:24875"/>
    </ligand>
</feature>
<dbReference type="Gene3D" id="2.60.120.10">
    <property type="entry name" value="Jelly Rolls"/>
    <property type="match status" value="1"/>
</dbReference>